<reference evidence="4 5" key="1">
    <citation type="journal article" date="2017" name="Genome Biol.">
        <title>New reference genome sequences of hot pepper reveal the massive evolution of plant disease-resistance genes by retroduplication.</title>
        <authorList>
            <person name="Kim S."/>
            <person name="Park J."/>
            <person name="Yeom S.I."/>
            <person name="Kim Y.M."/>
            <person name="Seo E."/>
            <person name="Kim K.T."/>
            <person name="Kim M.S."/>
            <person name="Lee J.M."/>
            <person name="Cheong K."/>
            <person name="Shin H.S."/>
            <person name="Kim S.B."/>
            <person name="Han K."/>
            <person name="Lee J."/>
            <person name="Park M."/>
            <person name="Lee H.A."/>
            <person name="Lee H.Y."/>
            <person name="Lee Y."/>
            <person name="Oh S."/>
            <person name="Lee J.H."/>
            <person name="Choi E."/>
            <person name="Choi E."/>
            <person name="Lee S.E."/>
            <person name="Jeon J."/>
            <person name="Kim H."/>
            <person name="Choi G."/>
            <person name="Song H."/>
            <person name="Lee J."/>
            <person name="Lee S.C."/>
            <person name="Kwon J.K."/>
            <person name="Lee H.Y."/>
            <person name="Koo N."/>
            <person name="Hong Y."/>
            <person name="Kim R.W."/>
            <person name="Kang W.H."/>
            <person name="Huh J.H."/>
            <person name="Kang B.C."/>
            <person name="Yang T.J."/>
            <person name="Lee Y.H."/>
            <person name="Bennetzen J.L."/>
            <person name="Choi D."/>
        </authorList>
    </citation>
    <scope>NUCLEOTIDE SEQUENCE [LARGE SCALE GENOMIC DNA]</scope>
    <source>
        <strain evidence="5">cv. PBC81</strain>
    </source>
</reference>
<dbReference type="InterPro" id="IPR006073">
    <property type="entry name" value="GTP-bd"/>
</dbReference>
<protein>
    <submittedName>
        <fullName evidence="4">DAR GTPase 2, mitochondrial</fullName>
    </submittedName>
</protein>
<keyword evidence="1" id="KW-0547">Nucleotide-binding</keyword>
<gene>
    <name evidence="4" type="ORF">CQW23_22879</name>
</gene>
<dbReference type="GO" id="GO:0005739">
    <property type="term" value="C:mitochondrion"/>
    <property type="evidence" value="ECO:0007669"/>
    <property type="project" value="TreeGrafter"/>
</dbReference>
<dbReference type="PROSITE" id="PS51721">
    <property type="entry name" value="G_CP"/>
    <property type="match status" value="1"/>
</dbReference>
<dbReference type="GO" id="GO:0003924">
    <property type="term" value="F:GTPase activity"/>
    <property type="evidence" value="ECO:0007669"/>
    <property type="project" value="TreeGrafter"/>
</dbReference>
<dbReference type="Pfam" id="PF01926">
    <property type="entry name" value="MMR_HSR1"/>
    <property type="match status" value="1"/>
</dbReference>
<keyword evidence="2" id="KW-0342">GTP-binding</keyword>
<evidence type="ECO:0000313" key="5">
    <source>
        <dbReference type="Proteomes" id="UP000224567"/>
    </source>
</evidence>
<dbReference type="OrthoDB" id="269151at2759"/>
<name>A0A2G2W248_CAPBA</name>
<dbReference type="EMBL" id="MLFT02000009">
    <property type="protein sequence ID" value="PHT39306.1"/>
    <property type="molecule type" value="Genomic_DNA"/>
</dbReference>
<dbReference type="PANTHER" id="PTHR45782:SF1">
    <property type="entry name" value="DAR GTPASE 2, MITOCHONDRIAL"/>
    <property type="match status" value="1"/>
</dbReference>
<evidence type="ECO:0000256" key="2">
    <source>
        <dbReference type="ARBA" id="ARBA00023134"/>
    </source>
</evidence>
<dbReference type="PANTHER" id="PTHR45782">
    <property type="entry name" value="MITOCHONDRIAL RIBOSOME-ASSOCIATED GTPASE 1"/>
    <property type="match status" value="1"/>
</dbReference>
<dbReference type="SUPFAM" id="SSF56784">
    <property type="entry name" value="HAD-like"/>
    <property type="match status" value="1"/>
</dbReference>
<accession>A0A2G2W248</accession>
<proteinExistence type="predicted"/>
<evidence type="ECO:0000256" key="1">
    <source>
        <dbReference type="ARBA" id="ARBA00022741"/>
    </source>
</evidence>
<dbReference type="InterPro" id="IPR027417">
    <property type="entry name" value="P-loop_NTPase"/>
</dbReference>
<dbReference type="InterPro" id="IPR023214">
    <property type="entry name" value="HAD_sf"/>
</dbReference>
<dbReference type="STRING" id="33114.A0A2G2W248"/>
<dbReference type="Gene3D" id="3.40.50.300">
    <property type="entry name" value="P-loop containing nucleotide triphosphate hydrolases"/>
    <property type="match status" value="1"/>
</dbReference>
<evidence type="ECO:0000313" key="4">
    <source>
        <dbReference type="EMBL" id="PHT39306.1"/>
    </source>
</evidence>
<dbReference type="Pfam" id="PF13242">
    <property type="entry name" value="Hydrolase_like"/>
    <property type="match status" value="1"/>
</dbReference>
<reference evidence="5" key="2">
    <citation type="journal article" date="2017" name="J. Anim. Genet.">
        <title>Multiple reference genome sequences of hot pepper reveal the massive evolution of plant disease resistance genes by retroduplication.</title>
        <authorList>
            <person name="Kim S."/>
            <person name="Park J."/>
            <person name="Yeom S.-I."/>
            <person name="Kim Y.-M."/>
            <person name="Seo E."/>
            <person name="Kim K.-T."/>
            <person name="Kim M.-S."/>
            <person name="Lee J.M."/>
            <person name="Cheong K."/>
            <person name="Shin H.-S."/>
            <person name="Kim S.-B."/>
            <person name="Han K."/>
            <person name="Lee J."/>
            <person name="Park M."/>
            <person name="Lee H.-A."/>
            <person name="Lee H.-Y."/>
            <person name="Lee Y."/>
            <person name="Oh S."/>
            <person name="Lee J.H."/>
            <person name="Choi E."/>
            <person name="Choi E."/>
            <person name="Lee S.E."/>
            <person name="Jeon J."/>
            <person name="Kim H."/>
            <person name="Choi G."/>
            <person name="Song H."/>
            <person name="Lee J."/>
            <person name="Lee S.-C."/>
            <person name="Kwon J.-K."/>
            <person name="Lee H.-Y."/>
            <person name="Koo N."/>
            <person name="Hong Y."/>
            <person name="Kim R.W."/>
            <person name="Kang W.-H."/>
            <person name="Huh J.H."/>
            <person name="Kang B.-C."/>
            <person name="Yang T.-J."/>
            <person name="Lee Y.-H."/>
            <person name="Bennetzen J.L."/>
            <person name="Choi D."/>
        </authorList>
    </citation>
    <scope>NUCLEOTIDE SEQUENCE [LARGE SCALE GENOMIC DNA]</scope>
    <source>
        <strain evidence="5">cv. PBC81</strain>
    </source>
</reference>
<dbReference type="SUPFAM" id="SSF52540">
    <property type="entry name" value="P-loop containing nucleoside triphosphate hydrolases"/>
    <property type="match status" value="1"/>
</dbReference>
<sequence>MTLKHSLVRKIGNAINEVARDKGSMWWYTPHMAAASHAITERIPLVHILLEVRDARIPLSSTCEIIKHLSPSSRRIIILNKTDLANSIQLKEWLKYFEQKKCLAFGVNSHKKDNIKELLNFLQARVRELPKIGHGDQTITLMLFGIPNVGKSALANSLHQIGRISAAEKGRLKHAIVSPHPGETKNISGLKIASHPSIYVLDTPGVFSSEILDAEVCSNLALTGAIKDCLVGEVELAEYFLSIFNLSNEYKKWAKLSLAGADDCSELERRQKRQYLTDHTQDFIVNKARRMLYEAVTSFNSDLEDEEVMSRLIKAEFAVLRDAFNLPPDSDDHVSKVAAKLLNLYRTGRLGHYTLDLAPNQFGVLHDGKQPYPGDISALEKLATCGAKMILDQCVPDFVTVEARALRVMPGTLAAMYEKLGGEVKWMGKPDKIMYKSAMEMAAVNASDCIAVGDSLHHDIKGANAAGIASAFIAGGIHATELGLSKFGEVADDNSVHALALKDNAYPTYVLPSFTW</sequence>
<comment type="caution">
    <text evidence="4">The sequence shown here is derived from an EMBL/GenBank/DDBJ whole genome shotgun (WGS) entry which is preliminary data.</text>
</comment>
<feature type="domain" description="CP-type G" evidence="3">
    <location>
        <begin position="32"/>
        <end position="209"/>
    </location>
</feature>
<dbReference type="CDD" id="cd01856">
    <property type="entry name" value="YlqF"/>
    <property type="match status" value="1"/>
</dbReference>
<organism evidence="4 5">
    <name type="scientific">Capsicum baccatum</name>
    <name type="common">Peruvian pepper</name>
    <dbReference type="NCBI Taxonomy" id="33114"/>
    <lineage>
        <taxon>Eukaryota</taxon>
        <taxon>Viridiplantae</taxon>
        <taxon>Streptophyta</taxon>
        <taxon>Embryophyta</taxon>
        <taxon>Tracheophyta</taxon>
        <taxon>Spermatophyta</taxon>
        <taxon>Magnoliopsida</taxon>
        <taxon>eudicotyledons</taxon>
        <taxon>Gunneridae</taxon>
        <taxon>Pentapetalae</taxon>
        <taxon>asterids</taxon>
        <taxon>lamiids</taxon>
        <taxon>Solanales</taxon>
        <taxon>Solanaceae</taxon>
        <taxon>Solanoideae</taxon>
        <taxon>Capsiceae</taxon>
        <taxon>Capsicum</taxon>
    </lineage>
</organism>
<dbReference type="CDD" id="cd00882">
    <property type="entry name" value="Ras_like_GTPase"/>
    <property type="match status" value="1"/>
</dbReference>
<dbReference type="AlphaFoldDB" id="A0A2G2W248"/>
<dbReference type="InterPro" id="IPR030378">
    <property type="entry name" value="G_CP_dom"/>
</dbReference>
<evidence type="ECO:0000259" key="3">
    <source>
        <dbReference type="PROSITE" id="PS51721"/>
    </source>
</evidence>
<keyword evidence="5" id="KW-1185">Reference proteome</keyword>
<dbReference type="Gene3D" id="3.40.50.1000">
    <property type="entry name" value="HAD superfamily/HAD-like"/>
    <property type="match status" value="1"/>
</dbReference>
<dbReference type="GO" id="GO:0005525">
    <property type="term" value="F:GTP binding"/>
    <property type="evidence" value="ECO:0007669"/>
    <property type="project" value="UniProtKB-KW"/>
</dbReference>
<dbReference type="GO" id="GO:0032543">
    <property type="term" value="P:mitochondrial translation"/>
    <property type="evidence" value="ECO:0007669"/>
    <property type="project" value="TreeGrafter"/>
</dbReference>
<dbReference type="InterPro" id="IPR036412">
    <property type="entry name" value="HAD-like_sf"/>
</dbReference>
<dbReference type="Proteomes" id="UP000224567">
    <property type="component" value="Unassembled WGS sequence"/>
</dbReference>